<evidence type="ECO:0000256" key="1">
    <source>
        <dbReference type="SAM" id="Phobius"/>
    </source>
</evidence>
<feature type="transmembrane region" description="Helical" evidence="1">
    <location>
        <begin position="116"/>
        <end position="143"/>
    </location>
</feature>
<protein>
    <submittedName>
        <fullName evidence="2">Uncharacterized protein</fullName>
    </submittedName>
</protein>
<proteinExistence type="predicted"/>
<accession>A0AAD6KWW8</accession>
<reference evidence="2 3" key="1">
    <citation type="journal article" date="2023" name="Int. J. Mol. Sci.">
        <title>De Novo Assembly and Annotation of 11 Diverse Shrub Willow (Salix) Genomes Reveals Novel Gene Organization in Sex-Linked Regions.</title>
        <authorList>
            <person name="Hyden B."/>
            <person name="Feng K."/>
            <person name="Yates T.B."/>
            <person name="Jawdy S."/>
            <person name="Cereghino C."/>
            <person name="Smart L.B."/>
            <person name="Muchero W."/>
        </authorList>
    </citation>
    <scope>NUCLEOTIDE SEQUENCE [LARGE SCALE GENOMIC DNA]</scope>
    <source>
        <tissue evidence="2">Shoot tip</tissue>
    </source>
</reference>
<keyword evidence="1" id="KW-1133">Transmembrane helix</keyword>
<sequence length="243" mass="27695">MKGLRNRRGEKISKKEQVVSNVVTDGGGIFYFYTQWTFTLVTIYFAMGSSVSIYGCCYYRCVLGGDRVNHETLDAEQGTYIAPTLGEESLNVSTSDKSLDSSPEPRTRQSASSWGYVFQIAFQMCAGAVVLTDCVFWFIIYPFLSAEDFTLDFLNVCMHSVNAFFLLGDTVLNCMRFPNWIIHACVSMWWPYPFLDLSSPYAPLWYMAVGLMHVPCYGIFALLIKLKHFWLSRSFPESYQGLK</sequence>
<keyword evidence="1" id="KW-0812">Transmembrane</keyword>
<evidence type="ECO:0000313" key="3">
    <source>
        <dbReference type="Proteomes" id="UP001162972"/>
    </source>
</evidence>
<dbReference type="GO" id="GO:0016020">
    <property type="term" value="C:membrane"/>
    <property type="evidence" value="ECO:0007669"/>
    <property type="project" value="TreeGrafter"/>
</dbReference>
<dbReference type="PANTHER" id="PTHR12242:SF10">
    <property type="entry name" value="TRANSMEMBRANE PROTEIN"/>
    <property type="match status" value="1"/>
</dbReference>
<organism evidence="2 3">
    <name type="scientific">Salix udensis</name>
    <dbReference type="NCBI Taxonomy" id="889485"/>
    <lineage>
        <taxon>Eukaryota</taxon>
        <taxon>Viridiplantae</taxon>
        <taxon>Streptophyta</taxon>
        <taxon>Embryophyta</taxon>
        <taxon>Tracheophyta</taxon>
        <taxon>Spermatophyta</taxon>
        <taxon>Magnoliopsida</taxon>
        <taxon>eudicotyledons</taxon>
        <taxon>Gunneridae</taxon>
        <taxon>Pentapetalae</taxon>
        <taxon>rosids</taxon>
        <taxon>fabids</taxon>
        <taxon>Malpighiales</taxon>
        <taxon>Salicaceae</taxon>
        <taxon>Saliceae</taxon>
        <taxon>Salix</taxon>
    </lineage>
</organism>
<dbReference type="PANTHER" id="PTHR12242">
    <property type="entry name" value="OS02G0130600 PROTEIN-RELATED"/>
    <property type="match status" value="1"/>
</dbReference>
<name>A0AAD6KWW8_9ROSI</name>
<comment type="caution">
    <text evidence="2">The sequence shown here is derived from an EMBL/GenBank/DDBJ whole genome shotgun (WGS) entry which is preliminary data.</text>
</comment>
<evidence type="ECO:0000313" key="2">
    <source>
        <dbReference type="EMBL" id="KAJ6431139.1"/>
    </source>
</evidence>
<feature type="transmembrane region" description="Helical" evidence="1">
    <location>
        <begin position="204"/>
        <end position="224"/>
    </location>
</feature>
<keyword evidence="1" id="KW-0472">Membrane</keyword>
<dbReference type="EMBL" id="JAPFFJ010000003">
    <property type="protein sequence ID" value="KAJ6431139.1"/>
    <property type="molecule type" value="Genomic_DNA"/>
</dbReference>
<dbReference type="Proteomes" id="UP001162972">
    <property type="component" value="Chromosome 10"/>
</dbReference>
<gene>
    <name evidence="2" type="ORF">OIU84_018604</name>
</gene>
<dbReference type="AlphaFoldDB" id="A0AAD6KWW8"/>
<keyword evidence="3" id="KW-1185">Reference proteome</keyword>